<dbReference type="InterPro" id="IPR037021">
    <property type="entry name" value="RnfH_sf"/>
</dbReference>
<dbReference type="HAMAP" id="MF_00460">
    <property type="entry name" value="UPF0125_RnfH"/>
    <property type="match status" value="1"/>
</dbReference>
<dbReference type="PANTHER" id="PTHR37483:SF1">
    <property type="entry name" value="UPF0125 PROTEIN RATB"/>
    <property type="match status" value="1"/>
</dbReference>
<dbReference type="Gene3D" id="3.10.20.280">
    <property type="entry name" value="RnfH-like"/>
    <property type="match status" value="1"/>
</dbReference>
<reference evidence="4 5" key="1">
    <citation type="journal article" date="2019" name="Environ. Microbiol.">
        <title>Species interactions and distinct microbial communities in high Arctic permafrost affected cryosols are associated with the CH4 and CO2 gas fluxes.</title>
        <authorList>
            <person name="Altshuler I."/>
            <person name="Hamel J."/>
            <person name="Turney S."/>
            <person name="Magnuson E."/>
            <person name="Levesque R."/>
            <person name="Greer C."/>
            <person name="Whyte L.G."/>
        </authorList>
    </citation>
    <scope>NUCLEOTIDE SEQUENCE [LARGE SCALE GENOMIC DNA]</scope>
    <source>
        <strain evidence="4 5">S06.C</strain>
    </source>
</reference>
<dbReference type="Pfam" id="PF03658">
    <property type="entry name" value="Ub-RnfH"/>
    <property type="match status" value="1"/>
</dbReference>
<feature type="compositionally biased region" description="Basic and acidic residues" evidence="3">
    <location>
        <begin position="101"/>
        <end position="110"/>
    </location>
</feature>
<organism evidence="4 5">
    <name type="scientific">Variovorax guangxiensis</name>
    <dbReference type="NCBI Taxonomy" id="1775474"/>
    <lineage>
        <taxon>Bacteria</taxon>
        <taxon>Pseudomonadati</taxon>
        <taxon>Pseudomonadota</taxon>
        <taxon>Betaproteobacteria</taxon>
        <taxon>Burkholderiales</taxon>
        <taxon>Comamonadaceae</taxon>
        <taxon>Variovorax</taxon>
    </lineage>
</organism>
<dbReference type="SUPFAM" id="SSF54285">
    <property type="entry name" value="MoaD/ThiS"/>
    <property type="match status" value="1"/>
</dbReference>
<feature type="region of interest" description="Disordered" evidence="3">
    <location>
        <begin position="87"/>
        <end position="110"/>
    </location>
</feature>
<gene>
    <name evidence="4" type="ORF">EAH82_03585</name>
</gene>
<evidence type="ECO:0000313" key="4">
    <source>
        <dbReference type="EMBL" id="TPG31032.1"/>
    </source>
</evidence>
<name>A0A502E2Q0_9BURK</name>
<sequence>MIRVTLVCAPAPRRVFEEFLALPEGTTVRQAVDASALWAPQTLRDPVDFVPGIWGKATAWDRVLDEGDRLELCRALTVDPKVARRERFQQQGARGTGLFARQREGGKSGY</sequence>
<dbReference type="EMBL" id="RCZI01000001">
    <property type="protein sequence ID" value="TPG31032.1"/>
    <property type="molecule type" value="Genomic_DNA"/>
</dbReference>
<comment type="similarity">
    <text evidence="1 2">Belongs to the UPF0125 (RnfH) family.</text>
</comment>
<comment type="caution">
    <text evidence="4">The sequence shown here is derived from an EMBL/GenBank/DDBJ whole genome shotgun (WGS) entry which is preliminary data.</text>
</comment>
<dbReference type="RefSeq" id="WP_140838652.1">
    <property type="nucleotide sequence ID" value="NZ_RCZI01000001.1"/>
</dbReference>
<evidence type="ECO:0000256" key="1">
    <source>
        <dbReference type="ARBA" id="ARBA00010645"/>
    </source>
</evidence>
<protein>
    <recommendedName>
        <fullName evidence="2">UPF0125 protein EAH82_03585</fullName>
    </recommendedName>
</protein>
<dbReference type="InterPro" id="IPR005346">
    <property type="entry name" value="RnfH"/>
</dbReference>
<dbReference type="AlphaFoldDB" id="A0A502E2Q0"/>
<evidence type="ECO:0000313" key="5">
    <source>
        <dbReference type="Proteomes" id="UP000319212"/>
    </source>
</evidence>
<proteinExistence type="inferred from homology"/>
<accession>A0A502E2Q0</accession>
<dbReference type="PANTHER" id="PTHR37483">
    <property type="entry name" value="UPF0125 PROTEIN RATB"/>
    <property type="match status" value="1"/>
</dbReference>
<evidence type="ECO:0000256" key="3">
    <source>
        <dbReference type="SAM" id="MobiDB-lite"/>
    </source>
</evidence>
<evidence type="ECO:0000256" key="2">
    <source>
        <dbReference type="HAMAP-Rule" id="MF_00460"/>
    </source>
</evidence>
<dbReference type="OrthoDB" id="9796575at2"/>
<dbReference type="InterPro" id="IPR016155">
    <property type="entry name" value="Mopterin_synth/thiamin_S_b"/>
</dbReference>
<dbReference type="Proteomes" id="UP000319212">
    <property type="component" value="Unassembled WGS sequence"/>
</dbReference>